<accession>A0A975QJN2</accession>
<evidence type="ECO:0000313" key="2">
    <source>
        <dbReference type="Proteomes" id="UP000682416"/>
    </source>
</evidence>
<dbReference type="KEGG" id="nec:KGD82_16115"/>
<organism evidence="1 2">
    <name type="scientific">Nocardiopsis eucommiae</name>
    <dbReference type="NCBI Taxonomy" id="2831970"/>
    <lineage>
        <taxon>Bacteria</taxon>
        <taxon>Bacillati</taxon>
        <taxon>Actinomycetota</taxon>
        <taxon>Actinomycetes</taxon>
        <taxon>Streptosporangiales</taxon>
        <taxon>Nocardiopsidaceae</taxon>
        <taxon>Nocardiopsis</taxon>
    </lineage>
</organism>
<keyword evidence="2" id="KW-1185">Reference proteome</keyword>
<evidence type="ECO:0000313" key="1">
    <source>
        <dbReference type="EMBL" id="QVJ00290.1"/>
    </source>
</evidence>
<dbReference type="Proteomes" id="UP000682416">
    <property type="component" value="Chromosome"/>
</dbReference>
<sequence>MTVLTLSMVPHHQQFPRPSTRAIRALTTMTKVLVQSGYTPHADHAEWSVDARLYQDRHWENGNPVGHGPVAAVCLRLHQPGPDTLWWTFEYPARTPDEWMPPKSATSTRRLAVLGDAMFPVHTQDLALLDHLLGRPT</sequence>
<protein>
    <submittedName>
        <fullName evidence="1">Uncharacterized protein</fullName>
    </submittedName>
</protein>
<proteinExistence type="predicted"/>
<name>A0A975QJN2_9ACTN</name>
<gene>
    <name evidence="1" type="ORF">KGD82_16115</name>
</gene>
<dbReference type="EMBL" id="CP074402">
    <property type="protein sequence ID" value="QVJ00290.1"/>
    <property type="molecule type" value="Genomic_DNA"/>
</dbReference>
<dbReference type="AlphaFoldDB" id="A0A975QJN2"/>
<reference evidence="1" key="1">
    <citation type="submission" date="2021-05" db="EMBL/GenBank/DDBJ databases">
        <authorList>
            <person name="Kaiqin L."/>
            <person name="Jian G."/>
        </authorList>
    </citation>
    <scope>NUCLEOTIDE SEQUENCE</scope>
    <source>
        <strain evidence="1">HDS5</strain>
    </source>
</reference>